<dbReference type="CDD" id="cd01517">
    <property type="entry name" value="PAP_phosphatase"/>
    <property type="match status" value="1"/>
</dbReference>
<protein>
    <recommendedName>
        <fullName evidence="3">3'(2'),5'-bisphosphate nucleotidase</fullName>
        <ecNumber evidence="3">3.1.3.7</ecNumber>
    </recommendedName>
</protein>
<evidence type="ECO:0000256" key="5">
    <source>
        <dbReference type="ARBA" id="ARBA00022801"/>
    </source>
</evidence>
<comment type="similarity">
    <text evidence="2">Belongs to the inositol monophosphatase superfamily.</text>
</comment>
<dbReference type="Proteomes" id="UP000315700">
    <property type="component" value="Chromosome"/>
</dbReference>
<dbReference type="Gene3D" id="3.30.540.10">
    <property type="entry name" value="Fructose-1,6-Bisphosphatase, subunit A, domain 1"/>
    <property type="match status" value="1"/>
</dbReference>
<keyword evidence="5 11" id="KW-0378">Hydrolase</keyword>
<dbReference type="InParanoid" id="A0A517SKV3"/>
<sequence>MGFEKELATALEAVREASEICRKVQKEIAGSSLEKDDRSPVTIADFASQAVVCRILTDAFPNDPIIGEETAADLLSDERRPFLDRVVGLLTPANPGVHAETVCGWIDAGRGDGGDRFWTLDPIDGTKGFLRGEQYAVSLALIVDGQIVVSLLGCPNLSAEDGWDRDTGCLFSAVRGKGATLRRLDGSNETKPVRVSGTGKASAARFCESVESGHSAHGRSSQIAALLGIESTPVRLDSQAKYGVVARGEADAYLRLPTKAGYREKIWDHAGGVLVVEEAGGKVSDVDGKPLEFTHGRELSANRGVIVSNGLIHDALLEAVARTA</sequence>
<comment type="catalytic activity">
    <reaction evidence="8">
        <text>adenosine 3',5'-bisphosphate + H2O = AMP + phosphate</text>
        <dbReference type="Rhea" id="RHEA:10040"/>
        <dbReference type="ChEBI" id="CHEBI:15377"/>
        <dbReference type="ChEBI" id="CHEBI:43474"/>
        <dbReference type="ChEBI" id="CHEBI:58343"/>
        <dbReference type="ChEBI" id="CHEBI:456215"/>
        <dbReference type="EC" id="3.1.3.7"/>
    </reaction>
    <physiologicalReaction direction="left-to-right" evidence="8">
        <dbReference type="Rhea" id="RHEA:10041"/>
    </physiologicalReaction>
</comment>
<reference evidence="11 12" key="1">
    <citation type="submission" date="2019-02" db="EMBL/GenBank/DDBJ databases">
        <title>Deep-cultivation of Planctomycetes and their phenomic and genomic characterization uncovers novel biology.</title>
        <authorList>
            <person name="Wiegand S."/>
            <person name="Jogler M."/>
            <person name="Boedeker C."/>
            <person name="Pinto D."/>
            <person name="Vollmers J."/>
            <person name="Rivas-Marin E."/>
            <person name="Kohn T."/>
            <person name="Peeters S.H."/>
            <person name="Heuer A."/>
            <person name="Rast P."/>
            <person name="Oberbeckmann S."/>
            <person name="Bunk B."/>
            <person name="Jeske O."/>
            <person name="Meyerdierks A."/>
            <person name="Storesund J.E."/>
            <person name="Kallscheuer N."/>
            <person name="Luecker S."/>
            <person name="Lage O.M."/>
            <person name="Pohl T."/>
            <person name="Merkel B.J."/>
            <person name="Hornburger P."/>
            <person name="Mueller R.-W."/>
            <person name="Bruemmer F."/>
            <person name="Labrenz M."/>
            <person name="Spormann A.M."/>
            <person name="Op den Camp H."/>
            <person name="Overmann J."/>
            <person name="Amann R."/>
            <person name="Jetten M.S.M."/>
            <person name="Mascher T."/>
            <person name="Medema M.H."/>
            <person name="Devos D.P."/>
            <person name="Kaster A.-K."/>
            <person name="Ovreas L."/>
            <person name="Rohde M."/>
            <person name="Galperin M.Y."/>
            <person name="Jogler C."/>
        </authorList>
    </citation>
    <scope>NUCLEOTIDE SEQUENCE [LARGE SCALE GENOMIC DNA]</scope>
    <source>
        <strain evidence="11 12">Pan44</strain>
    </source>
</reference>
<dbReference type="InterPro" id="IPR020583">
    <property type="entry name" value="Inositol_monoP_metal-BS"/>
</dbReference>
<evidence type="ECO:0000256" key="4">
    <source>
        <dbReference type="ARBA" id="ARBA00022723"/>
    </source>
</evidence>
<dbReference type="PROSITE" id="PS00630">
    <property type="entry name" value="IMP_2"/>
    <property type="match status" value="1"/>
</dbReference>
<dbReference type="GO" id="GO:0046854">
    <property type="term" value="P:phosphatidylinositol phosphate biosynthetic process"/>
    <property type="evidence" value="ECO:0007669"/>
    <property type="project" value="InterPro"/>
</dbReference>
<keyword evidence="4 10" id="KW-0479">Metal-binding</keyword>
<comment type="catalytic activity">
    <reaction evidence="7">
        <text>adenosine 2',5'-bisphosphate + H2O = AMP + phosphate</text>
        <dbReference type="Rhea" id="RHEA:77643"/>
        <dbReference type="ChEBI" id="CHEBI:15377"/>
        <dbReference type="ChEBI" id="CHEBI:43474"/>
        <dbReference type="ChEBI" id="CHEBI:194156"/>
        <dbReference type="ChEBI" id="CHEBI:456215"/>
        <dbReference type="EC" id="3.1.3.7"/>
    </reaction>
    <physiologicalReaction direction="left-to-right" evidence="7">
        <dbReference type="Rhea" id="RHEA:77644"/>
    </physiologicalReaction>
</comment>
<proteinExistence type="inferred from homology"/>
<comment type="cofactor">
    <cofactor evidence="1 10">
        <name>Mg(2+)</name>
        <dbReference type="ChEBI" id="CHEBI:18420"/>
    </cofactor>
</comment>
<dbReference type="InterPro" id="IPR000760">
    <property type="entry name" value="Inositol_monophosphatase-like"/>
</dbReference>
<dbReference type="PROSITE" id="PS00629">
    <property type="entry name" value="IMP_1"/>
    <property type="match status" value="1"/>
</dbReference>
<dbReference type="OrthoDB" id="9772456at2"/>
<evidence type="ECO:0000313" key="12">
    <source>
        <dbReference type="Proteomes" id="UP000315700"/>
    </source>
</evidence>
<dbReference type="NCBIfam" id="TIGR01330">
    <property type="entry name" value="bisphos_HAL2"/>
    <property type="match status" value="1"/>
</dbReference>
<feature type="binding site" evidence="10">
    <location>
        <position position="124"/>
    </location>
    <ligand>
        <name>Mg(2+)</name>
        <dbReference type="ChEBI" id="CHEBI:18420"/>
        <label>1</label>
        <note>catalytic</note>
    </ligand>
</feature>
<evidence type="ECO:0000313" key="11">
    <source>
        <dbReference type="EMBL" id="QDT56759.1"/>
    </source>
</evidence>
<evidence type="ECO:0000256" key="10">
    <source>
        <dbReference type="PIRSR" id="PIRSR600760-2"/>
    </source>
</evidence>
<organism evidence="11 12">
    <name type="scientific">Caulifigura coniformis</name>
    <dbReference type="NCBI Taxonomy" id="2527983"/>
    <lineage>
        <taxon>Bacteria</taxon>
        <taxon>Pseudomonadati</taxon>
        <taxon>Planctomycetota</taxon>
        <taxon>Planctomycetia</taxon>
        <taxon>Planctomycetales</taxon>
        <taxon>Planctomycetaceae</taxon>
        <taxon>Caulifigura</taxon>
    </lineage>
</organism>
<feature type="binding site" evidence="10">
    <location>
        <position position="121"/>
    </location>
    <ligand>
        <name>Mg(2+)</name>
        <dbReference type="ChEBI" id="CHEBI:18420"/>
        <label>1</label>
        <note>catalytic</note>
    </ligand>
</feature>
<keyword evidence="12" id="KW-1185">Reference proteome</keyword>
<accession>A0A517SKV3</accession>
<evidence type="ECO:0000256" key="9">
    <source>
        <dbReference type="ARBA" id="ARBA00044484"/>
    </source>
</evidence>
<dbReference type="FunFam" id="3.40.190.80:FF:000003">
    <property type="entry name" value="PAP-specific phosphatase HAL2-like"/>
    <property type="match status" value="1"/>
</dbReference>
<dbReference type="RefSeq" id="WP_145034188.1">
    <property type="nucleotide sequence ID" value="NZ_CP036271.1"/>
</dbReference>
<evidence type="ECO:0000256" key="8">
    <source>
        <dbReference type="ARBA" id="ARBA00044479"/>
    </source>
</evidence>
<dbReference type="GO" id="GO:0046872">
    <property type="term" value="F:metal ion binding"/>
    <property type="evidence" value="ECO:0007669"/>
    <property type="project" value="UniProtKB-KW"/>
</dbReference>
<evidence type="ECO:0000256" key="7">
    <source>
        <dbReference type="ARBA" id="ARBA00044466"/>
    </source>
</evidence>
<dbReference type="GO" id="GO:0008441">
    <property type="term" value="F:3'(2'),5'-bisphosphate nucleotidase activity"/>
    <property type="evidence" value="ECO:0007669"/>
    <property type="project" value="UniProtKB-EC"/>
</dbReference>
<evidence type="ECO:0000256" key="2">
    <source>
        <dbReference type="ARBA" id="ARBA00009759"/>
    </source>
</evidence>
<dbReference type="InterPro" id="IPR006239">
    <property type="entry name" value="DPNP"/>
</dbReference>
<dbReference type="PANTHER" id="PTHR43200:SF6">
    <property type="entry name" value="3'(2'),5'-BISPHOSPHATE NUCLEOTIDASE"/>
    <property type="match status" value="1"/>
</dbReference>
<evidence type="ECO:0000256" key="3">
    <source>
        <dbReference type="ARBA" id="ARBA00012633"/>
    </source>
</evidence>
<evidence type="ECO:0000256" key="1">
    <source>
        <dbReference type="ARBA" id="ARBA00001946"/>
    </source>
</evidence>
<keyword evidence="6 10" id="KW-0460">Magnesium</keyword>
<dbReference type="Gene3D" id="3.40.190.80">
    <property type="match status" value="1"/>
</dbReference>
<dbReference type="InterPro" id="IPR020550">
    <property type="entry name" value="Inositol_monophosphatase_CS"/>
</dbReference>
<dbReference type="EC" id="3.1.3.7" evidence="3"/>
<dbReference type="PANTHER" id="PTHR43200">
    <property type="entry name" value="PHOSPHATASE"/>
    <property type="match status" value="1"/>
</dbReference>
<feature type="binding site" evidence="10">
    <location>
        <position position="268"/>
    </location>
    <ligand>
        <name>Mg(2+)</name>
        <dbReference type="ChEBI" id="CHEBI:18420"/>
        <label>1</label>
        <note>catalytic</note>
    </ligand>
</feature>
<dbReference type="PRINTS" id="PR00377">
    <property type="entry name" value="IMPHPHTASES"/>
</dbReference>
<feature type="binding site" evidence="10">
    <location>
        <position position="123"/>
    </location>
    <ligand>
        <name>Mg(2+)</name>
        <dbReference type="ChEBI" id="CHEBI:18420"/>
        <label>1</label>
        <note>catalytic</note>
    </ligand>
</feature>
<gene>
    <name evidence="11" type="primary">suhB_3</name>
    <name evidence="11" type="ORF">Pan44_48190</name>
</gene>
<dbReference type="GO" id="GO:0000103">
    <property type="term" value="P:sulfate assimilation"/>
    <property type="evidence" value="ECO:0007669"/>
    <property type="project" value="TreeGrafter"/>
</dbReference>
<feature type="binding site" evidence="10">
    <location>
        <position position="68"/>
    </location>
    <ligand>
        <name>Mg(2+)</name>
        <dbReference type="ChEBI" id="CHEBI:18420"/>
        <label>1</label>
        <note>catalytic</note>
    </ligand>
</feature>
<dbReference type="Pfam" id="PF00459">
    <property type="entry name" value="Inositol_P"/>
    <property type="match status" value="1"/>
</dbReference>
<dbReference type="AlphaFoldDB" id="A0A517SKV3"/>
<dbReference type="InterPro" id="IPR051090">
    <property type="entry name" value="Inositol_monoP_superfamily"/>
</dbReference>
<name>A0A517SKV3_9PLAN</name>
<dbReference type="EMBL" id="CP036271">
    <property type="protein sequence ID" value="QDT56759.1"/>
    <property type="molecule type" value="Genomic_DNA"/>
</dbReference>
<dbReference type="KEGG" id="ccos:Pan44_48190"/>
<comment type="catalytic activity">
    <reaction evidence="9">
        <text>3'-phosphoadenylyl sulfate + H2O = adenosine 5'-phosphosulfate + phosphate</text>
        <dbReference type="Rhea" id="RHEA:77639"/>
        <dbReference type="ChEBI" id="CHEBI:15377"/>
        <dbReference type="ChEBI" id="CHEBI:43474"/>
        <dbReference type="ChEBI" id="CHEBI:58243"/>
        <dbReference type="ChEBI" id="CHEBI:58339"/>
        <dbReference type="EC" id="3.1.3.7"/>
    </reaction>
    <physiologicalReaction direction="left-to-right" evidence="9">
        <dbReference type="Rhea" id="RHEA:77640"/>
    </physiologicalReaction>
</comment>
<dbReference type="SUPFAM" id="SSF56655">
    <property type="entry name" value="Carbohydrate phosphatase"/>
    <property type="match status" value="1"/>
</dbReference>
<evidence type="ECO:0000256" key="6">
    <source>
        <dbReference type="ARBA" id="ARBA00022842"/>
    </source>
</evidence>